<gene>
    <name evidence="1" type="ORF">LCGC14_2993970</name>
</gene>
<dbReference type="EMBL" id="LAZR01061497">
    <property type="protein sequence ID" value="KKK63470.1"/>
    <property type="molecule type" value="Genomic_DNA"/>
</dbReference>
<protein>
    <submittedName>
        <fullName evidence="1">Uncharacterized protein</fullName>
    </submittedName>
</protein>
<reference evidence="1" key="1">
    <citation type="journal article" date="2015" name="Nature">
        <title>Complex archaea that bridge the gap between prokaryotes and eukaryotes.</title>
        <authorList>
            <person name="Spang A."/>
            <person name="Saw J.H."/>
            <person name="Jorgensen S.L."/>
            <person name="Zaremba-Niedzwiedzka K."/>
            <person name="Martijn J."/>
            <person name="Lind A.E."/>
            <person name="van Eijk R."/>
            <person name="Schleper C."/>
            <person name="Guy L."/>
            <person name="Ettema T.J."/>
        </authorList>
    </citation>
    <scope>NUCLEOTIDE SEQUENCE</scope>
</reference>
<name>A0A0F8XQN0_9ZZZZ</name>
<proteinExistence type="predicted"/>
<accession>A0A0F8XQN0</accession>
<dbReference type="AlphaFoldDB" id="A0A0F8XQN0"/>
<organism evidence="1">
    <name type="scientific">marine sediment metagenome</name>
    <dbReference type="NCBI Taxonomy" id="412755"/>
    <lineage>
        <taxon>unclassified sequences</taxon>
        <taxon>metagenomes</taxon>
        <taxon>ecological metagenomes</taxon>
    </lineage>
</organism>
<comment type="caution">
    <text evidence="1">The sequence shown here is derived from an EMBL/GenBank/DDBJ whole genome shotgun (WGS) entry which is preliminary data.</text>
</comment>
<evidence type="ECO:0000313" key="1">
    <source>
        <dbReference type="EMBL" id="KKK63470.1"/>
    </source>
</evidence>
<sequence length="72" mass="7097">VRIDLDGVGFEDAVCGTPGAGPIGLDPGDNAIIYFKLTNGTLDTIDGGATSSVSVFAGKVGAPQSISIASKT</sequence>
<feature type="non-terminal residue" evidence="1">
    <location>
        <position position="1"/>
    </location>
</feature>